<dbReference type="AlphaFoldDB" id="A0A316URD1"/>
<name>A0A316URD1_9BASI</name>
<dbReference type="EMBL" id="KZ819670">
    <property type="protein sequence ID" value="PWN26871.1"/>
    <property type="molecule type" value="Genomic_DNA"/>
</dbReference>
<accession>A0A316URD1</accession>
<dbReference type="Proteomes" id="UP000245884">
    <property type="component" value="Unassembled WGS sequence"/>
</dbReference>
<evidence type="ECO:0000256" key="1">
    <source>
        <dbReference type="SAM" id="MobiDB-lite"/>
    </source>
</evidence>
<evidence type="ECO:0000313" key="2">
    <source>
        <dbReference type="EMBL" id="PWN26871.1"/>
    </source>
</evidence>
<feature type="region of interest" description="Disordered" evidence="1">
    <location>
        <begin position="574"/>
        <end position="615"/>
    </location>
</feature>
<gene>
    <name evidence="2" type="ORF">BDZ90DRAFT_261125</name>
</gene>
<protein>
    <submittedName>
        <fullName evidence="2">Uncharacterized protein</fullName>
    </submittedName>
</protein>
<feature type="compositionally biased region" description="Basic and acidic residues" evidence="1">
    <location>
        <begin position="595"/>
        <end position="609"/>
    </location>
</feature>
<proteinExistence type="predicted"/>
<organism evidence="2 3">
    <name type="scientific">Jaminaea rosea</name>
    <dbReference type="NCBI Taxonomy" id="1569628"/>
    <lineage>
        <taxon>Eukaryota</taxon>
        <taxon>Fungi</taxon>
        <taxon>Dikarya</taxon>
        <taxon>Basidiomycota</taxon>
        <taxon>Ustilaginomycotina</taxon>
        <taxon>Exobasidiomycetes</taxon>
        <taxon>Microstromatales</taxon>
        <taxon>Microstromatales incertae sedis</taxon>
        <taxon>Jaminaea</taxon>
    </lineage>
</organism>
<sequence length="615" mass="68904">MRALGLDLATYIDYLASRAEDVNFWLSATSTLGGSRKWATAGGREYMLEAVPRPYAGAQLAYEAPHSNAAEMLYYGAAGWTHYLHSAWNAEWSESDGLSLLLSDSSQRFLVMCLLDQKRQPFLFEAAARAPQLLYSSNSPFFPIHDVLTYNEGKQVGVVIARCPPYALSPRLNPHLGRDEVRRCLERARDLFGLLITLEDAGVSMDGQGLQDDWTISFRSSNSKPVIVGAYLDPAAADTRIGRLARSVQWEERLPNPPPDAWPIAPFEGKGGVAGLPWSQITAYKDPRVPGPRFFLHDVKEASWTEEASRARRQKGFGRVWDAKLNTVDGVSRYHSDMLVVAECILRRFFPVREIVDAKLLELLRSSHASDAYEACLVDGTSKGARNPEIGHSGLFTFCVNCIYNLRQGRYHYGEGNYDLCPTCHQHCLVNAMPDAVRQLLLRIVEPERSKDGSPIMITAKEAFSTMESVLQTEIPRLEAVYHAWVADQKKIKRITSAPQLSLDKIRQDVSCERWMMLEMMRGNLMDVRFRKPKYIKLRAEVKAYLRLVEERKRPCEDSRALTADTAVENNEVEQIIGDSQGKEEDKAAATSAEGGKRLAPEDGREAAAAKKVKS</sequence>
<dbReference type="GeneID" id="37030164"/>
<evidence type="ECO:0000313" key="3">
    <source>
        <dbReference type="Proteomes" id="UP000245884"/>
    </source>
</evidence>
<reference evidence="2 3" key="1">
    <citation type="journal article" date="2018" name="Mol. Biol. Evol.">
        <title>Broad Genomic Sampling Reveals a Smut Pathogenic Ancestry of the Fungal Clade Ustilaginomycotina.</title>
        <authorList>
            <person name="Kijpornyongpan T."/>
            <person name="Mondo S.J."/>
            <person name="Barry K."/>
            <person name="Sandor L."/>
            <person name="Lee J."/>
            <person name="Lipzen A."/>
            <person name="Pangilinan J."/>
            <person name="LaButti K."/>
            <person name="Hainaut M."/>
            <person name="Henrissat B."/>
            <person name="Grigoriev I.V."/>
            <person name="Spatafora J.W."/>
            <person name="Aime M.C."/>
        </authorList>
    </citation>
    <scope>NUCLEOTIDE SEQUENCE [LARGE SCALE GENOMIC DNA]</scope>
    <source>
        <strain evidence="2 3">MCA 5214</strain>
    </source>
</reference>
<dbReference type="RefSeq" id="XP_025361483.1">
    <property type="nucleotide sequence ID" value="XM_025508341.1"/>
</dbReference>
<keyword evidence="3" id="KW-1185">Reference proteome</keyword>